<evidence type="ECO:0000313" key="2">
    <source>
        <dbReference type="Proteomes" id="UP000199476"/>
    </source>
</evidence>
<gene>
    <name evidence="1" type="ORF">SAMN04488692_13115</name>
</gene>
<dbReference type="Proteomes" id="UP000199476">
    <property type="component" value="Unassembled WGS sequence"/>
</dbReference>
<proteinExistence type="predicted"/>
<dbReference type="SUPFAM" id="SSF53056">
    <property type="entry name" value="beta-carbonic anhydrase, cab"/>
    <property type="match status" value="1"/>
</dbReference>
<dbReference type="EMBL" id="FNGO01000031">
    <property type="protein sequence ID" value="SDM39014.1"/>
    <property type="molecule type" value="Genomic_DNA"/>
</dbReference>
<dbReference type="InterPro" id="IPR046871">
    <property type="entry name" value="Pro_CA_2"/>
</dbReference>
<organism evidence="1 2">
    <name type="scientific">Halarsenatibacter silvermanii</name>
    <dbReference type="NCBI Taxonomy" id="321763"/>
    <lineage>
        <taxon>Bacteria</taxon>
        <taxon>Bacillati</taxon>
        <taxon>Bacillota</taxon>
        <taxon>Clostridia</taxon>
        <taxon>Halanaerobiales</taxon>
        <taxon>Halarsenatibacteraceae</taxon>
        <taxon>Halarsenatibacter</taxon>
    </lineage>
</organism>
<keyword evidence="2" id="KW-1185">Reference proteome</keyword>
<dbReference type="GO" id="GO:0004089">
    <property type="term" value="F:carbonate dehydratase activity"/>
    <property type="evidence" value="ECO:0007669"/>
    <property type="project" value="InterPro"/>
</dbReference>
<dbReference type="RefSeq" id="WP_089762051.1">
    <property type="nucleotide sequence ID" value="NZ_FNGO01000031.1"/>
</dbReference>
<evidence type="ECO:0008006" key="3">
    <source>
        <dbReference type="Google" id="ProtNLM"/>
    </source>
</evidence>
<name>A0A1G9SUJ9_9FIRM</name>
<dbReference type="InterPro" id="IPR036874">
    <property type="entry name" value="Carbonic_anhydrase_sf"/>
</dbReference>
<dbReference type="AlphaFoldDB" id="A0A1G9SUJ9"/>
<protein>
    <recommendedName>
        <fullName evidence="3">Carbonic anhydrase</fullName>
    </recommendedName>
</protein>
<sequence length="127" mass="14228">MEKGVFMTVINCIDGRVQTPVLDWFHENYEVDHVDMITEPGPNLILAKNEDQKTVESIKERVKVSTEEHNSERIAVVGHYDCAANPAGRAGQIEHIKDAVEVVNSWISGADVLGLWVDSDWQVEVVD</sequence>
<dbReference type="OrthoDB" id="9794613at2"/>
<evidence type="ECO:0000313" key="1">
    <source>
        <dbReference type="EMBL" id="SDM39014.1"/>
    </source>
</evidence>
<dbReference type="GO" id="GO:0008270">
    <property type="term" value="F:zinc ion binding"/>
    <property type="evidence" value="ECO:0007669"/>
    <property type="project" value="InterPro"/>
</dbReference>
<dbReference type="Pfam" id="PF20393">
    <property type="entry name" value="Pro_CA_2"/>
    <property type="match status" value="1"/>
</dbReference>
<reference evidence="1 2" key="1">
    <citation type="submission" date="2016-10" db="EMBL/GenBank/DDBJ databases">
        <authorList>
            <person name="de Groot N.N."/>
        </authorList>
    </citation>
    <scope>NUCLEOTIDE SEQUENCE [LARGE SCALE GENOMIC DNA]</scope>
    <source>
        <strain evidence="1 2">SLAS-1</strain>
    </source>
</reference>
<accession>A0A1G9SUJ9</accession>